<organism evidence="1 2">
    <name type="scientific">Russula earlei</name>
    <dbReference type="NCBI Taxonomy" id="71964"/>
    <lineage>
        <taxon>Eukaryota</taxon>
        <taxon>Fungi</taxon>
        <taxon>Dikarya</taxon>
        <taxon>Basidiomycota</taxon>
        <taxon>Agaricomycotina</taxon>
        <taxon>Agaricomycetes</taxon>
        <taxon>Russulales</taxon>
        <taxon>Russulaceae</taxon>
        <taxon>Russula</taxon>
    </lineage>
</organism>
<keyword evidence="2" id="KW-1185">Reference proteome</keyword>
<dbReference type="EMBL" id="JAGFNK010000335">
    <property type="protein sequence ID" value="KAI9452461.1"/>
    <property type="molecule type" value="Genomic_DNA"/>
</dbReference>
<comment type="caution">
    <text evidence="1">The sequence shown here is derived from an EMBL/GenBank/DDBJ whole genome shotgun (WGS) entry which is preliminary data.</text>
</comment>
<dbReference type="Proteomes" id="UP001207468">
    <property type="component" value="Unassembled WGS sequence"/>
</dbReference>
<gene>
    <name evidence="1" type="ORF">F5148DRAFT_1152204</name>
</gene>
<name>A0ACC0TZH9_9AGAM</name>
<proteinExistence type="predicted"/>
<accession>A0ACC0TZH9</accession>
<evidence type="ECO:0000313" key="1">
    <source>
        <dbReference type="EMBL" id="KAI9452461.1"/>
    </source>
</evidence>
<evidence type="ECO:0000313" key="2">
    <source>
        <dbReference type="Proteomes" id="UP001207468"/>
    </source>
</evidence>
<reference evidence="1" key="1">
    <citation type="submission" date="2021-03" db="EMBL/GenBank/DDBJ databases">
        <title>Evolutionary priming and transition to the ectomycorrhizal habit in an iconic lineage of mushroom-forming fungi: is preadaptation a requirement?</title>
        <authorList>
            <consortium name="DOE Joint Genome Institute"/>
            <person name="Looney B.P."/>
            <person name="Miyauchi S."/>
            <person name="Morin E."/>
            <person name="Drula E."/>
            <person name="Courty P.E."/>
            <person name="Chicoki N."/>
            <person name="Fauchery L."/>
            <person name="Kohler A."/>
            <person name="Kuo A."/>
            <person name="LaButti K."/>
            <person name="Pangilinan J."/>
            <person name="Lipzen A."/>
            <person name="Riley R."/>
            <person name="Andreopoulos W."/>
            <person name="He G."/>
            <person name="Johnson J."/>
            <person name="Barry K.W."/>
            <person name="Grigoriev I.V."/>
            <person name="Nagy L."/>
            <person name="Hibbett D."/>
            <person name="Henrissat B."/>
            <person name="Matheny P.B."/>
            <person name="Labbe J."/>
            <person name="Martin A.F."/>
        </authorList>
    </citation>
    <scope>NUCLEOTIDE SEQUENCE</scope>
    <source>
        <strain evidence="1">BPL698</strain>
    </source>
</reference>
<protein>
    <submittedName>
        <fullName evidence="1">Uncharacterized protein</fullName>
    </submittedName>
</protein>
<sequence length="365" mass="40651">MASTPVMMMQPSRREVPGASHSNVPAIRDFLVAHAFASCDWHHSQDPLEPRPVPSSTVSLTQRHFTCASAQLSKTSKAWEESDLARVIFRANAAISSMIALTTEAIHNMAMYKTLADTIIDALNDSGMVKHAGFEKKGARRAWWQMLLPIDMAWPGHGDDAAPSPPAPLSATRDISGADDHVTVSGNHNAMAMTTTATTEWHHEFSHAQSFSLYHVGQHLQPTPERRVQTVQTFKFPHISIDPSHLSTGFNPSGKKQGLSRMRDLHALSFSSDMAAHPECLRKWDTSTAGTTVKTPEDQMRRHPECLWAHVHNTGAFIVSLPLFYKMQQHYLHHSQDSQGRSSPNSHENLCNHKLAVRQFHLSEE</sequence>